<evidence type="ECO:0000313" key="3">
    <source>
        <dbReference type="EMBL" id="AMW33835.1"/>
    </source>
</evidence>
<keyword evidence="4" id="KW-1185">Reference proteome</keyword>
<reference evidence="3 4" key="1">
    <citation type="submission" date="2016-02" db="EMBL/GenBank/DDBJ databases">
        <title>Complete Genome of H5569, the type strain of the newly described species Haematospirillium jordaniae.</title>
        <authorList>
            <person name="Nicholson A.C."/>
            <person name="Humrighouse B.W."/>
            <person name="Loparov V."/>
            <person name="McQuiston J.R."/>
        </authorList>
    </citation>
    <scope>NUCLEOTIDE SEQUENCE [LARGE SCALE GENOMIC DNA]</scope>
    <source>
        <strain evidence="3 4">H5569</strain>
    </source>
</reference>
<dbReference type="GeneID" id="53315570"/>
<feature type="region of interest" description="Disordered" evidence="2">
    <location>
        <begin position="223"/>
        <end position="243"/>
    </location>
</feature>
<evidence type="ECO:0000256" key="1">
    <source>
        <dbReference type="SAM" id="Coils"/>
    </source>
</evidence>
<protein>
    <recommendedName>
        <fullName evidence="5">Magnesium transporter MgtE intracellular domain-containing protein</fullName>
    </recommendedName>
</protein>
<feature type="coiled-coil region" evidence="1">
    <location>
        <begin position="109"/>
        <end position="167"/>
    </location>
</feature>
<dbReference type="EMBL" id="CP014525">
    <property type="protein sequence ID" value="AMW33835.1"/>
    <property type="molecule type" value="Genomic_DNA"/>
</dbReference>
<dbReference type="Proteomes" id="UP000076066">
    <property type="component" value="Chromosome"/>
</dbReference>
<dbReference type="STRING" id="1549855.AY555_00125"/>
<feature type="region of interest" description="Disordered" evidence="2">
    <location>
        <begin position="81"/>
        <end position="102"/>
    </location>
</feature>
<sequence>MAGLKTPRIRLLPLVIFVAVLMLSVRLESLWHDIGAGFEQVSQPSRDISLTRMAESPATRAVSVPSPAEEPGIHIGSAVAQTSAPAPSSLSDLEGGGGPSFTRTEVDVLQRLAERRELLDRREKELDTRDGMLKAAEKRIDRKIVELQNLEKTISQLLNRHNEAEKRRIDQLVKIYATMKPKDAAGIFNALEMGILLTIMENMKEAKTAPILAAMEPEKARAVTMEMSRRHQLPAPGKGEPSK</sequence>
<dbReference type="RefSeq" id="WP_066131787.1">
    <property type="nucleotide sequence ID" value="NZ_CP014525.1"/>
</dbReference>
<evidence type="ECO:0000313" key="4">
    <source>
        <dbReference type="Proteomes" id="UP000076066"/>
    </source>
</evidence>
<gene>
    <name evidence="3" type="ORF">AY555_00125</name>
</gene>
<dbReference type="AlphaFoldDB" id="A0A143DAT9"/>
<dbReference type="SUPFAM" id="SSF158791">
    <property type="entry name" value="MgtE N-terminal domain-like"/>
    <property type="match status" value="1"/>
</dbReference>
<evidence type="ECO:0008006" key="5">
    <source>
        <dbReference type="Google" id="ProtNLM"/>
    </source>
</evidence>
<name>A0A143DAT9_9PROT</name>
<keyword evidence="1" id="KW-0175">Coiled coil</keyword>
<dbReference type="OrthoDB" id="9791432at2"/>
<dbReference type="KEGG" id="hjo:AY555_00125"/>
<evidence type="ECO:0000256" key="2">
    <source>
        <dbReference type="SAM" id="MobiDB-lite"/>
    </source>
</evidence>
<organism evidence="3 4">
    <name type="scientific">Haematospirillum jordaniae</name>
    <dbReference type="NCBI Taxonomy" id="1549855"/>
    <lineage>
        <taxon>Bacteria</taxon>
        <taxon>Pseudomonadati</taxon>
        <taxon>Pseudomonadota</taxon>
        <taxon>Alphaproteobacteria</taxon>
        <taxon>Rhodospirillales</taxon>
        <taxon>Novispirillaceae</taxon>
        <taxon>Haematospirillum</taxon>
    </lineage>
</organism>
<accession>A0A143DAT9</accession>
<feature type="compositionally biased region" description="Polar residues" evidence="2">
    <location>
        <begin position="81"/>
        <end position="91"/>
    </location>
</feature>
<proteinExistence type="predicted"/>